<dbReference type="PROSITE" id="PS50176">
    <property type="entry name" value="ARM_REPEAT"/>
    <property type="match status" value="1"/>
</dbReference>
<dbReference type="Gene3D" id="1.25.10.10">
    <property type="entry name" value="Leucine-rich Repeat Variant"/>
    <property type="match status" value="2"/>
</dbReference>
<feature type="region of interest" description="Disordered" evidence="2">
    <location>
        <begin position="52"/>
        <end position="80"/>
    </location>
</feature>
<proteinExistence type="predicted"/>
<feature type="repeat" description="ARM" evidence="1">
    <location>
        <begin position="507"/>
        <end position="550"/>
    </location>
</feature>
<evidence type="ECO:0000256" key="2">
    <source>
        <dbReference type="SAM" id="MobiDB-lite"/>
    </source>
</evidence>
<dbReference type="InterPro" id="IPR016024">
    <property type="entry name" value="ARM-type_fold"/>
</dbReference>
<protein>
    <recommendedName>
        <fullName evidence="5">Armadillo repeat-containing domain-containing protein</fullName>
    </recommendedName>
</protein>
<dbReference type="EMBL" id="LVLJ01003603">
    <property type="protein sequence ID" value="OAE20498.1"/>
    <property type="molecule type" value="Genomic_DNA"/>
</dbReference>
<evidence type="ECO:0000256" key="1">
    <source>
        <dbReference type="PROSITE-ProRule" id="PRU00259"/>
    </source>
</evidence>
<organism evidence="3 4">
    <name type="scientific">Marchantia polymorpha subsp. ruderalis</name>
    <dbReference type="NCBI Taxonomy" id="1480154"/>
    <lineage>
        <taxon>Eukaryota</taxon>
        <taxon>Viridiplantae</taxon>
        <taxon>Streptophyta</taxon>
        <taxon>Embryophyta</taxon>
        <taxon>Marchantiophyta</taxon>
        <taxon>Marchantiopsida</taxon>
        <taxon>Marchantiidae</taxon>
        <taxon>Marchantiales</taxon>
        <taxon>Marchantiaceae</taxon>
        <taxon>Marchantia</taxon>
    </lineage>
</organism>
<dbReference type="SUPFAM" id="SSF48371">
    <property type="entry name" value="ARM repeat"/>
    <property type="match status" value="1"/>
</dbReference>
<evidence type="ECO:0008006" key="5">
    <source>
        <dbReference type="Google" id="ProtNLM"/>
    </source>
</evidence>
<dbReference type="SMART" id="SM00185">
    <property type="entry name" value="ARM"/>
    <property type="match status" value="4"/>
</dbReference>
<dbReference type="PANTHER" id="PTHR46464:SF2">
    <property type="entry name" value="ANKYRIN AND ARMADILLO REPEAT-CONTAINING PROTEIN"/>
    <property type="match status" value="1"/>
</dbReference>
<dbReference type="InterPro" id="IPR000225">
    <property type="entry name" value="Armadillo"/>
</dbReference>
<dbReference type="InterPro" id="IPR043379">
    <property type="entry name" value="ANKAR"/>
</dbReference>
<dbReference type="PANTHER" id="PTHR46464">
    <property type="entry name" value="ANK_REP_REGION DOMAIN-CONTAINING PROTEIN"/>
    <property type="match status" value="1"/>
</dbReference>
<name>A0A176VHR3_MARPO</name>
<evidence type="ECO:0000313" key="3">
    <source>
        <dbReference type="EMBL" id="OAE20498.1"/>
    </source>
</evidence>
<evidence type="ECO:0000313" key="4">
    <source>
        <dbReference type="Proteomes" id="UP000077202"/>
    </source>
</evidence>
<comment type="caution">
    <text evidence="3">The sequence shown here is derived from an EMBL/GenBank/DDBJ whole genome shotgun (WGS) entry which is preliminary data.</text>
</comment>
<dbReference type="InterPro" id="IPR011989">
    <property type="entry name" value="ARM-like"/>
</dbReference>
<dbReference type="AlphaFoldDB" id="A0A176VHR3"/>
<gene>
    <name evidence="3" type="ORF">AXG93_948s1050</name>
</gene>
<reference evidence="3" key="1">
    <citation type="submission" date="2016-03" db="EMBL/GenBank/DDBJ databases">
        <title>Mechanisms controlling the formation of the plant cell surface in tip-growing cells are functionally conserved among land plants.</title>
        <authorList>
            <person name="Honkanen S."/>
            <person name="Jones V.A."/>
            <person name="Morieri G."/>
            <person name="Champion C."/>
            <person name="Hetherington A.J."/>
            <person name="Kelly S."/>
            <person name="Saint-Marcoux D."/>
            <person name="Proust H."/>
            <person name="Prescott H."/>
            <person name="Dolan L."/>
        </authorList>
    </citation>
    <scope>NUCLEOTIDE SEQUENCE [LARGE SCALE GENOMIC DNA]</scope>
    <source>
        <tissue evidence="3">Whole gametophyte</tissue>
    </source>
</reference>
<sequence length="634" mass="69347">MISRLAYAIGISSPELSPCQPRLHMSTRTVVEISEPVTLVRSGAMKQHVARREEQIAKSLGPSARRAEPSQLGREGGSSREYPALICNENLLEEPGGRPAFDRMLRSPKGRRQWRSPLENSTGLQEFSVKNILGDSRGYDGFGNLGRRSSEMDSILVVRRQSYSLLPEALRQNEERRGGSLFHRYGTFGTGYRDANHGFVCELRISDVTGIKMAEELGNMSTAELVEIFTSKGLKSRSVSAGDLVGQLIRRALGALQELQSCEEEGDDDVSEEAQNELSVLYHDRCYSQLVGMLSSAGLSARALAGVTYLLALLTAGNSDYAENFRSKMLKGSGVLRLVALLSAESVSVRFNALLVLGNLLRHCPSVQREILRLGGVRKLAMLFEQAVEEPQQNLCADAFLLLCDSDIPELCQELLKIGSAASLLKWINSRTSERVAKKAVTSINILLEKSAAVRSGVLQLQLVEPLLTVVKRRTSTELLKATLLVLESVCCKEDNDQHRSSFIERGGVSVLLKLLGATNDRELLAQVVRMLTSLANLDARTKQEVVNNGSCLQFLQELLIANNGVRPQMRPNSSKIVEAEHPELLPLSNDLVAAIRLLFQTCNSKAQPGKRIGNCAPVYPVAAGRVAAKVGAD</sequence>
<dbReference type="Proteomes" id="UP000077202">
    <property type="component" value="Unassembled WGS sequence"/>
</dbReference>
<keyword evidence="4" id="KW-1185">Reference proteome</keyword>
<accession>A0A176VHR3</accession>